<accession>A0A841K9S0</accession>
<evidence type="ECO:0000259" key="7">
    <source>
        <dbReference type="PROSITE" id="PS50111"/>
    </source>
</evidence>
<comment type="similarity">
    <text evidence="2">Belongs to the methyl-accepting chemotaxis (MCP) protein family.</text>
</comment>
<dbReference type="CDD" id="cd11386">
    <property type="entry name" value="MCP_signal"/>
    <property type="match status" value="1"/>
</dbReference>
<feature type="coiled-coil region" evidence="4">
    <location>
        <begin position="444"/>
        <end position="474"/>
    </location>
</feature>
<evidence type="ECO:0000256" key="5">
    <source>
        <dbReference type="SAM" id="MobiDB-lite"/>
    </source>
</evidence>
<proteinExistence type="inferred from homology"/>
<feature type="transmembrane region" description="Helical" evidence="6">
    <location>
        <begin position="192"/>
        <end position="212"/>
    </location>
</feature>
<dbReference type="InterPro" id="IPR051310">
    <property type="entry name" value="MCP_chemotaxis"/>
</dbReference>
<dbReference type="Pfam" id="PF12729">
    <property type="entry name" value="4HB_MCP_1"/>
    <property type="match status" value="1"/>
</dbReference>
<keyword evidence="6" id="KW-1133">Transmembrane helix</keyword>
<feature type="compositionally biased region" description="Low complexity" evidence="5">
    <location>
        <begin position="250"/>
        <end position="267"/>
    </location>
</feature>
<feature type="domain" description="Methyl-accepting transducer" evidence="7">
    <location>
        <begin position="229"/>
        <end position="458"/>
    </location>
</feature>
<gene>
    <name evidence="8" type="ORF">HNQ77_005019</name>
</gene>
<organism evidence="8 9">
    <name type="scientific">Silvibacterium bohemicum</name>
    <dbReference type="NCBI Taxonomy" id="1577686"/>
    <lineage>
        <taxon>Bacteria</taxon>
        <taxon>Pseudomonadati</taxon>
        <taxon>Acidobacteriota</taxon>
        <taxon>Terriglobia</taxon>
        <taxon>Terriglobales</taxon>
        <taxon>Acidobacteriaceae</taxon>
        <taxon>Silvibacterium</taxon>
    </lineage>
</organism>
<dbReference type="EMBL" id="JACHEK010000012">
    <property type="protein sequence ID" value="MBB6147034.1"/>
    <property type="molecule type" value="Genomic_DNA"/>
</dbReference>
<dbReference type="InterPro" id="IPR024478">
    <property type="entry name" value="HlyB_4HB_MCP"/>
</dbReference>
<evidence type="ECO:0000256" key="4">
    <source>
        <dbReference type="SAM" id="Coils"/>
    </source>
</evidence>
<dbReference type="Gene3D" id="1.10.287.950">
    <property type="entry name" value="Methyl-accepting chemotaxis protein"/>
    <property type="match status" value="1"/>
</dbReference>
<evidence type="ECO:0000313" key="8">
    <source>
        <dbReference type="EMBL" id="MBB6147034.1"/>
    </source>
</evidence>
<keyword evidence="3" id="KW-0807">Transducer</keyword>
<dbReference type="PRINTS" id="PR00260">
    <property type="entry name" value="CHEMTRNSDUCR"/>
</dbReference>
<dbReference type="InterPro" id="IPR004089">
    <property type="entry name" value="MCPsignal_dom"/>
</dbReference>
<name>A0A841K9S0_9BACT</name>
<dbReference type="RefSeq" id="WP_050060008.1">
    <property type="nucleotide sequence ID" value="NZ_JACHEK010000012.1"/>
</dbReference>
<evidence type="ECO:0000256" key="1">
    <source>
        <dbReference type="ARBA" id="ARBA00022481"/>
    </source>
</evidence>
<keyword evidence="6" id="KW-0812">Transmembrane</keyword>
<keyword evidence="1" id="KW-0488">Methylation</keyword>
<sequence length="550" mass="58657">MGTMTIGKKLFISFGLLVMIALVIGGVAIRNVGELGFGVDEMGHHYTRGLYLTGQVNHLSSDMVAASRGVLLQGYLKDFNSARQFNERYAQDVNSLKQDTEEFLRSARRQQLHEIGEGQILDKLDKLSEYNAALYQMVAKGDMAGANALMAEKIMPALDGVSAAGDKLVEMQEQTAAAFSEKAVELVAPARYISIAMICLSLALGGVITYIVRGINTTLSQSVAELRDGAEQVASAAAQVSSSSQSLAQGASEQAASLEETSASSEEINSMARKNTDNSRATAELLTQSQTKVTLANQHLADMVISMKEITESSGKISKIIKVIDEIAFQTNILALNAAVEAARAGEAGMGFAVVADEVRSLAQRSAQAAKDTATLIEDSIAKSNEGKNKVDLVASAIRAVTADASRVKEMVDEVSLGSEEQSRGIEEIGKAMAQMEQITQTTAANAEESAAAAQELNAQSETLKDVVARLQSMVDSGARQARSAARGMSSSQTSRKEQFAPVSRFNGAKLSNSSTSLFRTQIPMTVSAPAKNGFSKRDEFPMEDNFQSF</sequence>
<evidence type="ECO:0000313" key="9">
    <source>
        <dbReference type="Proteomes" id="UP000538666"/>
    </source>
</evidence>
<keyword evidence="4" id="KW-0175">Coiled coil</keyword>
<dbReference type="GO" id="GO:0007165">
    <property type="term" value="P:signal transduction"/>
    <property type="evidence" value="ECO:0007669"/>
    <property type="project" value="UniProtKB-KW"/>
</dbReference>
<feature type="compositionally biased region" description="Polar residues" evidence="5">
    <location>
        <begin position="510"/>
        <end position="525"/>
    </location>
</feature>
<dbReference type="PANTHER" id="PTHR43531">
    <property type="entry name" value="PROTEIN ICFG"/>
    <property type="match status" value="1"/>
</dbReference>
<reference evidence="8 9" key="1">
    <citation type="submission" date="2020-08" db="EMBL/GenBank/DDBJ databases">
        <title>Genomic Encyclopedia of Type Strains, Phase IV (KMG-IV): sequencing the most valuable type-strain genomes for metagenomic binning, comparative biology and taxonomic classification.</title>
        <authorList>
            <person name="Goeker M."/>
        </authorList>
    </citation>
    <scope>NUCLEOTIDE SEQUENCE [LARGE SCALE GENOMIC DNA]</scope>
    <source>
        <strain evidence="8 9">DSM 103733</strain>
    </source>
</reference>
<feature type="region of interest" description="Disordered" evidence="5">
    <location>
        <begin position="250"/>
        <end position="280"/>
    </location>
</feature>
<dbReference type="OrthoDB" id="113130at2"/>
<protein>
    <submittedName>
        <fullName evidence="8">Methyl-accepting chemotaxis protein/methyl-accepting chemotaxis protein-1 (Serine sensor receptor)</fullName>
    </submittedName>
</protein>
<dbReference type="SMART" id="SM00283">
    <property type="entry name" value="MA"/>
    <property type="match status" value="1"/>
</dbReference>
<keyword evidence="9" id="KW-1185">Reference proteome</keyword>
<evidence type="ECO:0000256" key="2">
    <source>
        <dbReference type="ARBA" id="ARBA00029447"/>
    </source>
</evidence>
<comment type="caution">
    <text evidence="8">The sequence shown here is derived from an EMBL/GenBank/DDBJ whole genome shotgun (WGS) entry which is preliminary data.</text>
</comment>
<keyword evidence="8" id="KW-0675">Receptor</keyword>
<dbReference type="SUPFAM" id="SSF58104">
    <property type="entry name" value="Methyl-accepting chemotaxis protein (MCP) signaling domain"/>
    <property type="match status" value="1"/>
</dbReference>
<dbReference type="AlphaFoldDB" id="A0A841K9S0"/>
<dbReference type="InterPro" id="IPR004090">
    <property type="entry name" value="Chemotax_Me-accpt_rcpt"/>
</dbReference>
<dbReference type="GO" id="GO:0005886">
    <property type="term" value="C:plasma membrane"/>
    <property type="evidence" value="ECO:0007669"/>
    <property type="project" value="TreeGrafter"/>
</dbReference>
<keyword evidence="6" id="KW-0472">Membrane</keyword>
<evidence type="ECO:0000256" key="6">
    <source>
        <dbReference type="SAM" id="Phobius"/>
    </source>
</evidence>
<evidence type="ECO:0000256" key="3">
    <source>
        <dbReference type="PROSITE-ProRule" id="PRU00284"/>
    </source>
</evidence>
<dbReference type="Pfam" id="PF00015">
    <property type="entry name" value="MCPsignal"/>
    <property type="match status" value="1"/>
</dbReference>
<dbReference type="GO" id="GO:0006935">
    <property type="term" value="P:chemotaxis"/>
    <property type="evidence" value="ECO:0007669"/>
    <property type="project" value="InterPro"/>
</dbReference>
<dbReference type="Proteomes" id="UP000538666">
    <property type="component" value="Unassembled WGS sequence"/>
</dbReference>
<feature type="compositionally biased region" description="Low complexity" evidence="5">
    <location>
        <begin position="479"/>
        <end position="493"/>
    </location>
</feature>
<feature type="region of interest" description="Disordered" evidence="5">
    <location>
        <begin position="479"/>
        <end position="550"/>
    </location>
</feature>
<dbReference type="PROSITE" id="PS50111">
    <property type="entry name" value="CHEMOTAXIS_TRANSDUC_2"/>
    <property type="match status" value="1"/>
</dbReference>
<dbReference type="GO" id="GO:0004888">
    <property type="term" value="F:transmembrane signaling receptor activity"/>
    <property type="evidence" value="ECO:0007669"/>
    <property type="project" value="InterPro"/>
</dbReference>
<dbReference type="PANTHER" id="PTHR43531:SF14">
    <property type="entry name" value="METHYL-ACCEPTING CHEMOTAXIS PROTEIN I-RELATED"/>
    <property type="match status" value="1"/>
</dbReference>